<evidence type="ECO:0000259" key="6">
    <source>
        <dbReference type="PROSITE" id="PS50059"/>
    </source>
</evidence>
<dbReference type="KEGG" id="mis:MICPUN_78626"/>
<dbReference type="eggNOG" id="KOG0552">
    <property type="taxonomic scope" value="Eukaryota"/>
</dbReference>
<accession>C1DZ32</accession>
<dbReference type="GO" id="GO:0003755">
    <property type="term" value="F:peptidyl-prolyl cis-trans isomerase activity"/>
    <property type="evidence" value="ECO:0007669"/>
    <property type="project" value="UniProtKB-KW"/>
</dbReference>
<dbReference type="AlphaFoldDB" id="C1DZ32"/>
<dbReference type="OMA" id="SIKRGFP"/>
<feature type="domain" description="PPIase FKBP-type" evidence="6">
    <location>
        <begin position="19"/>
        <end position="103"/>
    </location>
</feature>
<dbReference type="EMBL" id="CP001323">
    <property type="protein sequence ID" value="ACO61536.1"/>
    <property type="molecule type" value="Genomic_DNA"/>
</dbReference>
<evidence type="ECO:0000313" key="7">
    <source>
        <dbReference type="EMBL" id="ACO61536.1"/>
    </source>
</evidence>
<dbReference type="InterPro" id="IPR001179">
    <property type="entry name" value="PPIase_FKBP_dom"/>
</dbReference>
<proteinExistence type="predicted"/>
<dbReference type="InParanoid" id="C1DZ32"/>
<dbReference type="SUPFAM" id="SSF54534">
    <property type="entry name" value="FKBP-like"/>
    <property type="match status" value="1"/>
</dbReference>
<dbReference type="EC" id="5.2.1.8" evidence="2 5"/>
<evidence type="ECO:0000256" key="4">
    <source>
        <dbReference type="ARBA" id="ARBA00023235"/>
    </source>
</evidence>
<dbReference type="PROSITE" id="PS50059">
    <property type="entry name" value="FKBP_PPIASE"/>
    <property type="match status" value="1"/>
</dbReference>
<comment type="catalytic activity">
    <reaction evidence="1 5">
        <text>[protein]-peptidylproline (omega=180) = [protein]-peptidylproline (omega=0)</text>
        <dbReference type="Rhea" id="RHEA:16237"/>
        <dbReference type="Rhea" id="RHEA-COMP:10747"/>
        <dbReference type="Rhea" id="RHEA-COMP:10748"/>
        <dbReference type="ChEBI" id="CHEBI:83833"/>
        <dbReference type="ChEBI" id="CHEBI:83834"/>
        <dbReference type="EC" id="5.2.1.8"/>
    </reaction>
</comment>
<dbReference type="PANTHER" id="PTHR43811:SF19">
    <property type="entry name" value="39 KDA FK506-BINDING NUCLEAR PROTEIN"/>
    <property type="match status" value="1"/>
</dbReference>
<keyword evidence="8" id="KW-1185">Reference proteome</keyword>
<dbReference type="InterPro" id="IPR046357">
    <property type="entry name" value="PPIase_dom_sf"/>
</dbReference>
<dbReference type="OrthoDB" id="1902587at2759"/>
<name>C1DZ32_MICCC</name>
<sequence length="103" mass="10947">MKVSITEVTIGDGDVATKGSTVTMRYRGTLDSDGSEFDAGKIDFTLYAGEVIKGWDKGIEGMKVGGKRVLVIPPKLGYGKRGSPPEIPGDATLVFDVELLAVR</sequence>
<gene>
    <name evidence="7" type="ORF">MICPUN_78626</name>
</gene>
<dbReference type="PANTHER" id="PTHR43811">
    <property type="entry name" value="FKBP-TYPE PEPTIDYL-PROLYL CIS-TRANS ISOMERASE FKPA"/>
    <property type="match status" value="1"/>
</dbReference>
<reference evidence="7 8" key="1">
    <citation type="journal article" date="2009" name="Science">
        <title>Green evolution and dynamic adaptations revealed by genomes of the marine picoeukaryotes Micromonas.</title>
        <authorList>
            <person name="Worden A.Z."/>
            <person name="Lee J.H."/>
            <person name="Mock T."/>
            <person name="Rouze P."/>
            <person name="Simmons M.P."/>
            <person name="Aerts A.L."/>
            <person name="Allen A.E."/>
            <person name="Cuvelier M.L."/>
            <person name="Derelle E."/>
            <person name="Everett M.V."/>
            <person name="Foulon E."/>
            <person name="Grimwood J."/>
            <person name="Gundlach H."/>
            <person name="Henrissat B."/>
            <person name="Napoli C."/>
            <person name="McDonald S.M."/>
            <person name="Parker M.S."/>
            <person name="Rombauts S."/>
            <person name="Salamov A."/>
            <person name="Von Dassow P."/>
            <person name="Badger J.H."/>
            <person name="Coutinho P.M."/>
            <person name="Demir E."/>
            <person name="Dubchak I."/>
            <person name="Gentemann C."/>
            <person name="Eikrem W."/>
            <person name="Gready J.E."/>
            <person name="John U."/>
            <person name="Lanier W."/>
            <person name="Lindquist E.A."/>
            <person name="Lucas S."/>
            <person name="Mayer K.F."/>
            <person name="Moreau H."/>
            <person name="Not F."/>
            <person name="Otillar R."/>
            <person name="Panaud O."/>
            <person name="Pangilinan J."/>
            <person name="Paulsen I."/>
            <person name="Piegu B."/>
            <person name="Poliakov A."/>
            <person name="Robbens S."/>
            <person name="Schmutz J."/>
            <person name="Toulza E."/>
            <person name="Wyss T."/>
            <person name="Zelensky A."/>
            <person name="Zhou K."/>
            <person name="Armbrust E.V."/>
            <person name="Bhattacharya D."/>
            <person name="Goodenough U.W."/>
            <person name="Van de Peer Y."/>
            <person name="Grigoriev I.V."/>
        </authorList>
    </citation>
    <scope>NUCLEOTIDE SEQUENCE [LARGE SCALE GENOMIC DNA]</scope>
    <source>
        <strain evidence="8">RCC299 / NOUM17</strain>
    </source>
</reference>
<dbReference type="RefSeq" id="XP_002500278.1">
    <property type="nucleotide sequence ID" value="XM_002500232.1"/>
</dbReference>
<protein>
    <recommendedName>
        <fullName evidence="2 5">peptidylprolyl isomerase</fullName>
        <ecNumber evidence="2 5">5.2.1.8</ecNumber>
    </recommendedName>
</protein>
<organism evidence="7 8">
    <name type="scientific">Micromonas commoda (strain RCC299 / NOUM17 / CCMP2709)</name>
    <name type="common">Picoplanktonic green alga</name>
    <dbReference type="NCBI Taxonomy" id="296587"/>
    <lineage>
        <taxon>Eukaryota</taxon>
        <taxon>Viridiplantae</taxon>
        <taxon>Chlorophyta</taxon>
        <taxon>Mamiellophyceae</taxon>
        <taxon>Mamiellales</taxon>
        <taxon>Mamiellaceae</taxon>
        <taxon>Micromonas</taxon>
    </lineage>
</organism>
<evidence type="ECO:0000256" key="3">
    <source>
        <dbReference type="ARBA" id="ARBA00023110"/>
    </source>
</evidence>
<evidence type="ECO:0000256" key="1">
    <source>
        <dbReference type="ARBA" id="ARBA00000971"/>
    </source>
</evidence>
<dbReference type="Gene3D" id="3.10.50.40">
    <property type="match status" value="1"/>
</dbReference>
<dbReference type="STRING" id="296587.C1DZ32"/>
<evidence type="ECO:0000313" key="8">
    <source>
        <dbReference type="Proteomes" id="UP000002009"/>
    </source>
</evidence>
<evidence type="ECO:0000256" key="2">
    <source>
        <dbReference type="ARBA" id="ARBA00013194"/>
    </source>
</evidence>
<dbReference type="Pfam" id="PF00254">
    <property type="entry name" value="FKBP_C"/>
    <property type="match status" value="1"/>
</dbReference>
<dbReference type="FunFam" id="3.10.50.40:FF:000006">
    <property type="entry name" value="Peptidyl-prolyl cis-trans isomerase"/>
    <property type="match status" value="1"/>
</dbReference>
<evidence type="ECO:0000256" key="5">
    <source>
        <dbReference type="PROSITE-ProRule" id="PRU00277"/>
    </source>
</evidence>
<keyword evidence="4 5" id="KW-0413">Isomerase</keyword>
<dbReference type="Proteomes" id="UP000002009">
    <property type="component" value="Chromosome 2"/>
</dbReference>
<keyword evidence="3 5" id="KW-0697">Rotamase</keyword>
<dbReference type="GeneID" id="8240982"/>